<feature type="compositionally biased region" description="Acidic residues" evidence="1">
    <location>
        <begin position="110"/>
        <end position="119"/>
    </location>
</feature>
<keyword evidence="3" id="KW-1185">Reference proteome</keyword>
<evidence type="ECO:0000313" key="3">
    <source>
        <dbReference type="Proteomes" id="UP001327560"/>
    </source>
</evidence>
<protein>
    <submittedName>
        <fullName evidence="2">Uncharacterized protein</fullName>
    </submittedName>
</protein>
<name>A0AAQ3L1P5_9LILI</name>
<dbReference type="PANTHER" id="PTHR31343:SF29">
    <property type="entry name" value="DUF789 DOMAIN-CONTAINING PROTEIN"/>
    <property type="match status" value="1"/>
</dbReference>
<organism evidence="2 3">
    <name type="scientific">Canna indica</name>
    <name type="common">Indian-shot</name>
    <dbReference type="NCBI Taxonomy" id="4628"/>
    <lineage>
        <taxon>Eukaryota</taxon>
        <taxon>Viridiplantae</taxon>
        <taxon>Streptophyta</taxon>
        <taxon>Embryophyta</taxon>
        <taxon>Tracheophyta</taxon>
        <taxon>Spermatophyta</taxon>
        <taxon>Magnoliopsida</taxon>
        <taxon>Liliopsida</taxon>
        <taxon>Zingiberales</taxon>
        <taxon>Cannaceae</taxon>
        <taxon>Canna</taxon>
    </lineage>
</organism>
<dbReference type="Proteomes" id="UP001327560">
    <property type="component" value="Chromosome 9"/>
</dbReference>
<dbReference type="EMBL" id="CP136898">
    <property type="protein sequence ID" value="WOL18934.1"/>
    <property type="molecule type" value="Genomic_DNA"/>
</dbReference>
<accession>A0AAQ3L1P5</accession>
<dbReference type="Pfam" id="PF05623">
    <property type="entry name" value="DUF789"/>
    <property type="match status" value="1"/>
</dbReference>
<feature type="region of interest" description="Disordered" evidence="1">
    <location>
        <begin position="110"/>
        <end position="140"/>
    </location>
</feature>
<dbReference type="PANTHER" id="PTHR31343">
    <property type="entry name" value="T15D22.8"/>
    <property type="match status" value="1"/>
</dbReference>
<evidence type="ECO:0000256" key="1">
    <source>
        <dbReference type="SAM" id="MobiDB-lite"/>
    </source>
</evidence>
<reference evidence="2 3" key="1">
    <citation type="submission" date="2023-10" db="EMBL/GenBank/DDBJ databases">
        <title>Chromosome-scale genome assembly provides insights into flower coloration mechanisms of Canna indica.</title>
        <authorList>
            <person name="Li C."/>
        </authorList>
    </citation>
    <scope>NUCLEOTIDE SEQUENCE [LARGE SCALE GENOMIC DNA]</scope>
    <source>
        <tissue evidence="2">Flower</tissue>
    </source>
</reference>
<dbReference type="InterPro" id="IPR008507">
    <property type="entry name" value="DUF789"/>
</dbReference>
<dbReference type="AlphaFoldDB" id="A0AAQ3L1P5"/>
<evidence type="ECO:0000313" key="2">
    <source>
        <dbReference type="EMBL" id="WOL18934.1"/>
    </source>
</evidence>
<gene>
    <name evidence="2" type="ORF">Cni_G27731</name>
</gene>
<sequence>MGDIRRNRSNLESFIAHTTPVVPAYPLKKLQASTLDLNSSCIQSFHDKEYIILRDLWDTFTESSAYGVGVPIILDNCKSVVQYYVPYLSAIQLYTYKSLAASSILQEESETESLSDDSESEKLSRPWDAVSEDSDQNDSWSPRELLGKLYLQYIEYASPYRRIPLIDKVHELSLNYPGLTSFKSMDISPASWISIAWYPIYQIPTCTNAKDLSTCFLTYHTISASFQDSTAPEGMAKDSFGATEDIVRNQKRVSKCLSISPFGLATYKMQGSLWRNPQASDDDTISSLYIAAYSWLKQLGVDHHDFDFFATH</sequence>
<proteinExistence type="predicted"/>